<feature type="domain" description="RNA-binding S4" evidence="7">
    <location>
        <begin position="16"/>
        <end position="75"/>
    </location>
</feature>
<dbReference type="GO" id="GO:0120159">
    <property type="term" value="F:rRNA pseudouridine synthase activity"/>
    <property type="evidence" value="ECO:0007669"/>
    <property type="project" value="UniProtKB-ARBA"/>
</dbReference>
<dbReference type="CDD" id="cd00165">
    <property type="entry name" value="S4"/>
    <property type="match status" value="1"/>
</dbReference>
<proteinExistence type="inferred from homology"/>
<dbReference type="InterPro" id="IPR006145">
    <property type="entry name" value="PsdUridine_synth_RsuA/RluA"/>
</dbReference>
<dbReference type="AlphaFoldDB" id="A0A1M3KY79"/>
<evidence type="ECO:0000256" key="4">
    <source>
        <dbReference type="PROSITE-ProRule" id="PRU00182"/>
    </source>
</evidence>
<dbReference type="NCBIfam" id="TIGR00005">
    <property type="entry name" value="rluA_subfam"/>
    <property type="match status" value="1"/>
</dbReference>
<comment type="caution">
    <text evidence="8">The sequence shown here is derived from an EMBL/GenBank/DDBJ whole genome shotgun (WGS) entry which is preliminary data.</text>
</comment>
<dbReference type="GO" id="GO:0000455">
    <property type="term" value="P:enzyme-directed rRNA pseudouridine synthesis"/>
    <property type="evidence" value="ECO:0007669"/>
    <property type="project" value="UniProtKB-ARBA"/>
</dbReference>
<dbReference type="SUPFAM" id="SSF55174">
    <property type="entry name" value="Alpha-L RNA-binding motif"/>
    <property type="match status" value="1"/>
</dbReference>
<comment type="similarity">
    <text evidence="1 5">Belongs to the pseudouridine synthase RluA family.</text>
</comment>
<keyword evidence="4" id="KW-0694">RNA-binding</keyword>
<name>A0A1M3KY79_9BACT</name>
<protein>
    <recommendedName>
        <fullName evidence="5">Pseudouridine synthase</fullName>
        <ecNumber evidence="5">5.4.99.-</ecNumber>
    </recommendedName>
</protein>
<dbReference type="Pfam" id="PF00849">
    <property type="entry name" value="PseudoU_synth_2"/>
    <property type="match status" value="1"/>
</dbReference>
<sequence>MEHIYQFVIPAKQRPERLDAFITHSIIHATRSRVQKAIERGSVTVNDAPSRSNYKVKPGDVIRVTVMKPPPLQLIPQDLPVDVVYDDPYLMVLVKPAGMSTHPGFGNRSGTLVNAMLFKMGVKEPIDVLGRRESWGDDEEEEADASDKNESADAEVEDDELSFDESQLFSSSEVRPGIVHRLDKDTSGLIVVGKTYQATLALANQFRDRTVRREYHALVWGVVKEDRGLIETEIGRNPRNRKTYSVVDRGGKYAATEYTVLERYSCATLVKCKLRTGRTHQIRVHMSSLKHPIVGDADYGGRESALNGVHHLYKRTAQRILACMSRQALHARTLGFTHPITREPLDFEAEPPEDMRTAIDICRQDAQS</sequence>
<comment type="catalytic activity">
    <reaction evidence="5">
        <text>a uridine in RNA = a pseudouridine in RNA</text>
        <dbReference type="Rhea" id="RHEA:48348"/>
        <dbReference type="Rhea" id="RHEA-COMP:12068"/>
        <dbReference type="Rhea" id="RHEA-COMP:12069"/>
        <dbReference type="ChEBI" id="CHEBI:65314"/>
        <dbReference type="ChEBI" id="CHEBI:65315"/>
    </reaction>
</comment>
<reference evidence="8 9" key="1">
    <citation type="submission" date="2016-09" db="EMBL/GenBank/DDBJ databases">
        <title>Genome-resolved meta-omics ties microbial dynamics to process performance in biotechnology for thiocyanate degradation.</title>
        <authorList>
            <person name="Kantor R.S."/>
            <person name="Huddy R.J."/>
            <person name="Iyer R."/>
            <person name="Thomas B.C."/>
            <person name="Brown C.T."/>
            <person name="Anantharaman K."/>
            <person name="Tringe S."/>
            <person name="Hettich R.L."/>
            <person name="Harrison S.T."/>
            <person name="Banfield J.F."/>
        </authorList>
    </citation>
    <scope>NUCLEOTIDE SEQUENCE [LARGE SCALE GENOMIC DNA]</scope>
    <source>
        <strain evidence="8">59-99</strain>
    </source>
</reference>
<evidence type="ECO:0000256" key="1">
    <source>
        <dbReference type="ARBA" id="ARBA00010876"/>
    </source>
</evidence>
<feature type="active site" evidence="3">
    <location>
        <position position="183"/>
    </location>
</feature>
<evidence type="ECO:0000256" key="6">
    <source>
        <dbReference type="SAM" id="MobiDB-lite"/>
    </source>
</evidence>
<dbReference type="SMART" id="SM00363">
    <property type="entry name" value="S4"/>
    <property type="match status" value="1"/>
</dbReference>
<dbReference type="InterPro" id="IPR006225">
    <property type="entry name" value="PsdUridine_synth_RluC/D"/>
</dbReference>
<evidence type="ECO:0000256" key="3">
    <source>
        <dbReference type="PIRSR" id="PIRSR606225-1"/>
    </source>
</evidence>
<evidence type="ECO:0000256" key="5">
    <source>
        <dbReference type="RuleBase" id="RU362028"/>
    </source>
</evidence>
<dbReference type="Pfam" id="PF01479">
    <property type="entry name" value="S4"/>
    <property type="match status" value="1"/>
</dbReference>
<feature type="region of interest" description="Disordered" evidence="6">
    <location>
        <begin position="130"/>
        <end position="163"/>
    </location>
</feature>
<dbReference type="InterPro" id="IPR006224">
    <property type="entry name" value="PsdUridine_synth_RluA-like_CS"/>
</dbReference>
<feature type="compositionally biased region" description="Acidic residues" evidence="6">
    <location>
        <begin position="152"/>
        <end position="163"/>
    </location>
</feature>
<organism evidence="8 9">
    <name type="scientific">Candidatus Kapaibacterium thiocyanatum</name>
    <dbReference type="NCBI Taxonomy" id="1895771"/>
    <lineage>
        <taxon>Bacteria</taxon>
        <taxon>Pseudomonadati</taxon>
        <taxon>Candidatus Kapaibacteriota</taxon>
        <taxon>Candidatus Kapaibacteriia</taxon>
        <taxon>Candidatus Kapaibacteriales</taxon>
        <taxon>Candidatus Kapaibacteriaceae</taxon>
        <taxon>Candidatus Kapaibacterium</taxon>
    </lineage>
</organism>
<gene>
    <name evidence="8" type="ORF">BGO89_12385</name>
</gene>
<evidence type="ECO:0000256" key="2">
    <source>
        <dbReference type="ARBA" id="ARBA00023235"/>
    </source>
</evidence>
<dbReference type="EMBL" id="MKVH01000024">
    <property type="protein sequence ID" value="OJX57391.1"/>
    <property type="molecule type" value="Genomic_DNA"/>
</dbReference>
<dbReference type="InterPro" id="IPR050188">
    <property type="entry name" value="RluA_PseudoU_synthase"/>
</dbReference>
<dbReference type="PROSITE" id="PS50889">
    <property type="entry name" value="S4"/>
    <property type="match status" value="1"/>
</dbReference>
<dbReference type="Gene3D" id="3.10.290.10">
    <property type="entry name" value="RNA-binding S4 domain"/>
    <property type="match status" value="1"/>
</dbReference>
<dbReference type="PANTHER" id="PTHR21600">
    <property type="entry name" value="MITOCHONDRIAL RNA PSEUDOURIDINE SYNTHASE"/>
    <property type="match status" value="1"/>
</dbReference>
<dbReference type="InterPro" id="IPR020103">
    <property type="entry name" value="PsdUridine_synth_cat_dom_sf"/>
</dbReference>
<evidence type="ECO:0000313" key="9">
    <source>
        <dbReference type="Proteomes" id="UP000184233"/>
    </source>
</evidence>
<dbReference type="CDD" id="cd02869">
    <property type="entry name" value="PseudoU_synth_RluA_like"/>
    <property type="match status" value="1"/>
</dbReference>
<dbReference type="Gene3D" id="3.30.2350.10">
    <property type="entry name" value="Pseudouridine synthase"/>
    <property type="match status" value="1"/>
</dbReference>
<evidence type="ECO:0000259" key="7">
    <source>
        <dbReference type="SMART" id="SM00363"/>
    </source>
</evidence>
<dbReference type="PANTHER" id="PTHR21600:SF44">
    <property type="entry name" value="RIBOSOMAL LARGE SUBUNIT PSEUDOURIDINE SYNTHASE D"/>
    <property type="match status" value="1"/>
</dbReference>
<dbReference type="EC" id="5.4.99.-" evidence="5"/>
<dbReference type="STRING" id="1895771.BGO89_12385"/>
<dbReference type="InterPro" id="IPR036986">
    <property type="entry name" value="S4_RNA-bd_sf"/>
</dbReference>
<dbReference type="SUPFAM" id="SSF55120">
    <property type="entry name" value="Pseudouridine synthase"/>
    <property type="match status" value="1"/>
</dbReference>
<keyword evidence="2 5" id="KW-0413">Isomerase</keyword>
<dbReference type="Proteomes" id="UP000184233">
    <property type="component" value="Unassembled WGS sequence"/>
</dbReference>
<dbReference type="InterPro" id="IPR002942">
    <property type="entry name" value="S4_RNA-bd"/>
</dbReference>
<evidence type="ECO:0000313" key="8">
    <source>
        <dbReference type="EMBL" id="OJX57391.1"/>
    </source>
</evidence>
<comment type="function">
    <text evidence="5">Responsible for synthesis of pseudouridine from uracil.</text>
</comment>
<dbReference type="GO" id="GO:0003723">
    <property type="term" value="F:RNA binding"/>
    <property type="evidence" value="ECO:0007669"/>
    <property type="project" value="UniProtKB-KW"/>
</dbReference>
<accession>A0A1M3KY79</accession>
<dbReference type="PROSITE" id="PS01129">
    <property type="entry name" value="PSI_RLU"/>
    <property type="match status" value="1"/>
</dbReference>